<protein>
    <recommendedName>
        <fullName evidence="4">Lipoprotein</fullName>
    </recommendedName>
</protein>
<evidence type="ECO:0000313" key="3">
    <source>
        <dbReference type="Proteomes" id="UP000294802"/>
    </source>
</evidence>
<proteinExistence type="predicted"/>
<keyword evidence="1" id="KW-0732">Signal</keyword>
<evidence type="ECO:0000256" key="1">
    <source>
        <dbReference type="SAM" id="SignalP"/>
    </source>
</evidence>
<feature type="chain" id="PRO_5039422505" description="Lipoprotein" evidence="1">
    <location>
        <begin position="18"/>
        <end position="251"/>
    </location>
</feature>
<accession>A0A4V3BES9</accession>
<gene>
    <name evidence="2" type="ORF">ERX29_08660</name>
</gene>
<reference evidence="2 3" key="1">
    <citation type="submission" date="2019-01" db="EMBL/GenBank/DDBJ databases">
        <title>Draft genome sequences of the type strains of six Macrococcus species.</title>
        <authorList>
            <person name="Mazhar S."/>
            <person name="Altermann E."/>
            <person name="Hill C."/>
            <person name="Mcauliffe O."/>
        </authorList>
    </citation>
    <scope>NUCLEOTIDE SEQUENCE [LARGE SCALE GENOMIC DNA]</scope>
    <source>
        <strain evidence="2 3">CCM4815</strain>
    </source>
</reference>
<dbReference type="PROSITE" id="PS51257">
    <property type="entry name" value="PROKAR_LIPOPROTEIN"/>
    <property type="match status" value="1"/>
</dbReference>
<evidence type="ECO:0000313" key="2">
    <source>
        <dbReference type="EMBL" id="TDM07496.1"/>
    </source>
</evidence>
<dbReference type="Proteomes" id="UP000294802">
    <property type="component" value="Unassembled WGS sequence"/>
</dbReference>
<feature type="signal peptide" evidence="1">
    <location>
        <begin position="1"/>
        <end position="17"/>
    </location>
</feature>
<dbReference type="OrthoDB" id="2418587at2"/>
<sequence length="251" mass="28122">MKTFVYIIIILSLIMSACSNESPKPRTKDETLSQMQTSIKAIDSLSSDSENQTTVIYNKFTTRFTQMTNSQTSSDNTVNLSVEADSNHSRYPVKSYQAYVRNGALKANPVPTYITYQARRADTKYIETAVADIFNLNRILQGVVKPVADKVTIDKDSIKYTGNNQVLKELFEYGLSSSSLNQVEALSDLTDLKVAAGEYTVNYSPAKVYPKTLSFKVEMTATIDEEPVRIQMEQTTNYSDFNKTTVTDPTE</sequence>
<comment type="caution">
    <text evidence="2">The sequence shown here is derived from an EMBL/GenBank/DDBJ whole genome shotgun (WGS) entry which is preliminary data.</text>
</comment>
<dbReference type="AlphaFoldDB" id="A0A4V3BES9"/>
<name>A0A4V3BES9_9STAP</name>
<dbReference type="RefSeq" id="WP_133444287.1">
    <property type="nucleotide sequence ID" value="NZ_SCWB01000014.1"/>
</dbReference>
<dbReference type="EMBL" id="SCWB01000014">
    <property type="protein sequence ID" value="TDM07496.1"/>
    <property type="molecule type" value="Genomic_DNA"/>
</dbReference>
<organism evidence="2 3">
    <name type="scientific">Macrococcus lamae</name>
    <dbReference type="NCBI Taxonomy" id="198484"/>
    <lineage>
        <taxon>Bacteria</taxon>
        <taxon>Bacillati</taxon>
        <taxon>Bacillota</taxon>
        <taxon>Bacilli</taxon>
        <taxon>Bacillales</taxon>
        <taxon>Staphylococcaceae</taxon>
        <taxon>Macrococcus</taxon>
    </lineage>
</organism>
<keyword evidence="3" id="KW-1185">Reference proteome</keyword>
<evidence type="ECO:0008006" key="4">
    <source>
        <dbReference type="Google" id="ProtNLM"/>
    </source>
</evidence>